<organism evidence="7 8">
    <name type="scientific">Shewanella mangrovisoli</name>
    <dbReference type="NCBI Taxonomy" id="2864211"/>
    <lineage>
        <taxon>Bacteria</taxon>
        <taxon>Pseudomonadati</taxon>
        <taxon>Pseudomonadota</taxon>
        <taxon>Gammaproteobacteria</taxon>
        <taxon>Alteromonadales</taxon>
        <taxon>Shewanellaceae</taxon>
        <taxon>Shewanella</taxon>
    </lineage>
</organism>
<dbReference type="Gene3D" id="1.10.443.10">
    <property type="entry name" value="Intergrase catalytic core"/>
    <property type="match status" value="1"/>
</dbReference>
<dbReference type="InterPro" id="IPR010998">
    <property type="entry name" value="Integrase_recombinase_N"/>
</dbReference>
<dbReference type="InterPro" id="IPR044068">
    <property type="entry name" value="CB"/>
</dbReference>
<sequence length="341" mass="38959">MRKRKAEDAWMPPRVYRNKVRGQYVSFIYKQAGSTKTITLCGINSSRAEVWVAYESAIGELNAVYTMRSLINEYLTSTHFIELAPRTQKDREQELERFGKVFGKMRPDAIEPHHIRTYMDKRGVSSKTQANHELASASVVFAWGYERGRCKSNPAKGIKKFKLKARERYITDTEYQAICDCAELRLRLAIEISYLCAARQGDVIDLKWSQVTEEGLFIQQGKTGKRQIKGWSNRLRNIIDEAKSLQSCVASIYVINKDRGGKLSSEGIRSSWRRAINKMKEQYPHLATDFTFHDLKAKGISDFEGTLAEKQQFSGHKTLAQVNTYDRRVPVVPTLGGNKGE</sequence>
<dbReference type="RefSeq" id="WP_342193465.1">
    <property type="nucleotide sequence ID" value="NZ_JBCATE010000002.1"/>
</dbReference>
<keyword evidence="2" id="KW-0229">DNA integration</keyword>
<evidence type="ECO:0000256" key="4">
    <source>
        <dbReference type="ARBA" id="ARBA00023172"/>
    </source>
</evidence>
<reference evidence="7 8" key="1">
    <citation type="submission" date="2024-09" db="EMBL/GenBank/DDBJ databases">
        <authorList>
            <person name="Zhang Y."/>
        </authorList>
    </citation>
    <scope>NUCLEOTIDE SEQUENCE [LARGE SCALE GENOMIC DNA]</scope>
    <source>
        <strain evidence="7 8">ZJ318</strain>
    </source>
</reference>
<accession>A0ABV4VH36</accession>
<dbReference type="SUPFAM" id="SSF56349">
    <property type="entry name" value="DNA breaking-rejoining enzymes"/>
    <property type="match status" value="1"/>
</dbReference>
<evidence type="ECO:0000313" key="8">
    <source>
        <dbReference type="Proteomes" id="UP001576708"/>
    </source>
</evidence>
<dbReference type="InterPro" id="IPR002104">
    <property type="entry name" value="Integrase_catalytic"/>
</dbReference>
<dbReference type="InterPro" id="IPR050090">
    <property type="entry name" value="Tyrosine_recombinase_XerCD"/>
</dbReference>
<evidence type="ECO:0000256" key="1">
    <source>
        <dbReference type="ARBA" id="ARBA00008857"/>
    </source>
</evidence>
<protein>
    <submittedName>
        <fullName evidence="7">Tyrosine-type recombinase/integrase</fullName>
    </submittedName>
</protein>
<evidence type="ECO:0000259" key="6">
    <source>
        <dbReference type="PROSITE" id="PS51900"/>
    </source>
</evidence>
<evidence type="ECO:0000256" key="2">
    <source>
        <dbReference type="ARBA" id="ARBA00022908"/>
    </source>
</evidence>
<dbReference type="Pfam" id="PF00589">
    <property type="entry name" value="Phage_integrase"/>
    <property type="match status" value="1"/>
</dbReference>
<dbReference type="InterPro" id="IPR011010">
    <property type="entry name" value="DNA_brk_join_enz"/>
</dbReference>
<gene>
    <name evidence="7" type="ORF">ACE02W_07370</name>
</gene>
<dbReference type="InterPro" id="IPR013762">
    <property type="entry name" value="Integrase-like_cat_sf"/>
</dbReference>
<name>A0ABV4VH36_9GAMM</name>
<evidence type="ECO:0000313" key="7">
    <source>
        <dbReference type="EMBL" id="MFB2619615.1"/>
    </source>
</evidence>
<evidence type="ECO:0000256" key="3">
    <source>
        <dbReference type="ARBA" id="ARBA00023125"/>
    </source>
</evidence>
<evidence type="ECO:0000256" key="5">
    <source>
        <dbReference type="PROSITE-ProRule" id="PRU01248"/>
    </source>
</evidence>
<comment type="caution">
    <text evidence="7">The sequence shown here is derived from an EMBL/GenBank/DDBJ whole genome shotgun (WGS) entry which is preliminary data.</text>
</comment>
<keyword evidence="4" id="KW-0233">DNA recombination</keyword>
<dbReference type="Proteomes" id="UP001576708">
    <property type="component" value="Unassembled WGS sequence"/>
</dbReference>
<proteinExistence type="inferred from homology"/>
<dbReference type="Gene3D" id="1.10.150.130">
    <property type="match status" value="1"/>
</dbReference>
<dbReference type="EMBL" id="JBHFGU010000002">
    <property type="protein sequence ID" value="MFB2619615.1"/>
    <property type="molecule type" value="Genomic_DNA"/>
</dbReference>
<feature type="domain" description="Core-binding (CB)" evidence="6">
    <location>
        <begin position="65"/>
        <end position="145"/>
    </location>
</feature>
<dbReference type="PANTHER" id="PTHR30349:SF41">
    <property type="entry name" value="INTEGRASE_RECOMBINASE PROTEIN MJ0367-RELATED"/>
    <property type="match status" value="1"/>
</dbReference>
<dbReference type="PROSITE" id="PS51900">
    <property type="entry name" value="CB"/>
    <property type="match status" value="1"/>
</dbReference>
<keyword evidence="3 5" id="KW-0238">DNA-binding</keyword>
<dbReference type="PANTHER" id="PTHR30349">
    <property type="entry name" value="PHAGE INTEGRASE-RELATED"/>
    <property type="match status" value="1"/>
</dbReference>
<keyword evidence="8" id="KW-1185">Reference proteome</keyword>
<comment type="similarity">
    <text evidence="1">Belongs to the 'phage' integrase family.</text>
</comment>